<dbReference type="InterPro" id="IPR019108">
    <property type="entry name" value="Caa3_assmbl_CtaG-rel"/>
</dbReference>
<feature type="transmembrane region" description="Helical" evidence="6">
    <location>
        <begin position="109"/>
        <end position="132"/>
    </location>
</feature>
<feature type="transmembrane region" description="Helical" evidence="6">
    <location>
        <begin position="144"/>
        <end position="165"/>
    </location>
</feature>
<dbReference type="EMBL" id="PFFQ01000004">
    <property type="protein sequence ID" value="PIW19406.1"/>
    <property type="molecule type" value="Genomic_DNA"/>
</dbReference>
<evidence type="ECO:0000256" key="5">
    <source>
        <dbReference type="ARBA" id="ARBA00023136"/>
    </source>
</evidence>
<protein>
    <submittedName>
        <fullName evidence="7">Cytochrome c oxidase assembly protein</fullName>
    </submittedName>
</protein>
<evidence type="ECO:0000256" key="3">
    <source>
        <dbReference type="ARBA" id="ARBA00022692"/>
    </source>
</evidence>
<evidence type="ECO:0000256" key="6">
    <source>
        <dbReference type="SAM" id="Phobius"/>
    </source>
</evidence>
<proteinExistence type="predicted"/>
<feature type="transmembrane region" description="Helical" evidence="6">
    <location>
        <begin position="209"/>
        <end position="236"/>
    </location>
</feature>
<evidence type="ECO:0000256" key="2">
    <source>
        <dbReference type="ARBA" id="ARBA00022475"/>
    </source>
</evidence>
<keyword evidence="5 6" id="KW-0472">Membrane</keyword>
<dbReference type="Pfam" id="PF09678">
    <property type="entry name" value="Caa3_CtaG"/>
    <property type="match status" value="1"/>
</dbReference>
<dbReference type="Proteomes" id="UP000231019">
    <property type="component" value="Unassembled WGS sequence"/>
</dbReference>
<feature type="transmembrane region" description="Helical" evidence="6">
    <location>
        <begin position="177"/>
        <end position="197"/>
    </location>
</feature>
<evidence type="ECO:0000313" key="7">
    <source>
        <dbReference type="EMBL" id="PIW19406.1"/>
    </source>
</evidence>
<evidence type="ECO:0000256" key="1">
    <source>
        <dbReference type="ARBA" id="ARBA00004651"/>
    </source>
</evidence>
<evidence type="ECO:0000256" key="4">
    <source>
        <dbReference type="ARBA" id="ARBA00022989"/>
    </source>
</evidence>
<sequence>MLNFLCPPALAHEFEAIPSVDIPANVWWTWRLEWGALLILALAGWGYYQLWQYAKNQLKLETAQKLDKKKAAYFFSGLALIYIAIASPIDSVGEQYLFSVHMFQHNLFMYPVATLLLIGIPEWMLQIVFRYWPWSETVLKKLAHPIPACLLFNLIFGVWHVPYLYDWALKDRMVHNLEHLTFVLSALLMWMPVRSPLLNLRLSHGFQMLYIGALTIAQIPVFAFVTFSRTVLYQTYELAPRLTTLTARGDQQLGGVLMKLTGMLVFSIAFILIFMAWYRADKDQENNPQLKTRPHFN</sequence>
<feature type="transmembrane region" description="Helical" evidence="6">
    <location>
        <begin position="71"/>
        <end position="89"/>
    </location>
</feature>
<comment type="caution">
    <text evidence="7">The sequence shown here is derived from an EMBL/GenBank/DDBJ whole genome shotgun (WGS) entry which is preliminary data.</text>
</comment>
<organism evidence="7 8">
    <name type="scientific">bacterium (Candidatus Blackallbacteria) CG17_big_fil_post_rev_8_21_14_2_50_48_46</name>
    <dbReference type="NCBI Taxonomy" id="2014261"/>
    <lineage>
        <taxon>Bacteria</taxon>
        <taxon>Candidatus Blackallbacteria</taxon>
    </lineage>
</organism>
<reference evidence="7 8" key="1">
    <citation type="submission" date="2017-09" db="EMBL/GenBank/DDBJ databases">
        <title>Depth-based differentiation of microbial function through sediment-hosted aquifers and enrichment of novel symbionts in the deep terrestrial subsurface.</title>
        <authorList>
            <person name="Probst A.J."/>
            <person name="Ladd B."/>
            <person name="Jarett J.K."/>
            <person name="Geller-Mcgrath D.E."/>
            <person name="Sieber C.M."/>
            <person name="Emerson J.B."/>
            <person name="Anantharaman K."/>
            <person name="Thomas B.C."/>
            <person name="Malmstrom R."/>
            <person name="Stieglmeier M."/>
            <person name="Klingl A."/>
            <person name="Woyke T."/>
            <person name="Ryan C.M."/>
            <person name="Banfield J.F."/>
        </authorList>
    </citation>
    <scope>NUCLEOTIDE SEQUENCE [LARGE SCALE GENOMIC DNA]</scope>
    <source>
        <strain evidence="7">CG17_big_fil_post_rev_8_21_14_2_50_48_46</strain>
    </source>
</reference>
<name>A0A2M7GB47_9BACT</name>
<dbReference type="AlphaFoldDB" id="A0A2M7GB47"/>
<feature type="transmembrane region" description="Helical" evidence="6">
    <location>
        <begin position="256"/>
        <end position="278"/>
    </location>
</feature>
<gene>
    <name evidence="7" type="ORF">COW36_00785</name>
</gene>
<accession>A0A2M7GB47</accession>
<evidence type="ECO:0000313" key="8">
    <source>
        <dbReference type="Proteomes" id="UP000231019"/>
    </source>
</evidence>
<keyword evidence="2" id="KW-1003">Cell membrane</keyword>
<keyword evidence="3 6" id="KW-0812">Transmembrane</keyword>
<comment type="subcellular location">
    <subcellularLocation>
        <location evidence="1">Cell membrane</location>
        <topology evidence="1">Multi-pass membrane protein</topology>
    </subcellularLocation>
</comment>
<keyword evidence="4 6" id="KW-1133">Transmembrane helix</keyword>
<dbReference type="GO" id="GO:0005886">
    <property type="term" value="C:plasma membrane"/>
    <property type="evidence" value="ECO:0007669"/>
    <property type="project" value="UniProtKB-SubCell"/>
</dbReference>
<feature type="transmembrane region" description="Helical" evidence="6">
    <location>
        <begin position="32"/>
        <end position="50"/>
    </location>
</feature>